<evidence type="ECO:0000313" key="2">
    <source>
        <dbReference type="Proteomes" id="UP000077667"/>
    </source>
</evidence>
<dbReference type="EMBL" id="CP015772">
    <property type="protein sequence ID" value="ANH83954.1"/>
    <property type="molecule type" value="Genomic_DNA"/>
</dbReference>
<proteinExistence type="predicted"/>
<organism evidence="1 2">
    <name type="scientific">Niabella ginsenosidivorans</name>
    <dbReference type="NCBI Taxonomy" id="1176587"/>
    <lineage>
        <taxon>Bacteria</taxon>
        <taxon>Pseudomonadati</taxon>
        <taxon>Bacteroidota</taxon>
        <taxon>Chitinophagia</taxon>
        <taxon>Chitinophagales</taxon>
        <taxon>Chitinophagaceae</taxon>
        <taxon>Niabella</taxon>
    </lineage>
</organism>
<dbReference type="OrthoDB" id="2989458at2"/>
<reference evidence="1 2" key="1">
    <citation type="submission" date="2016-05" db="EMBL/GenBank/DDBJ databases">
        <title>Niabella ginsenosidivorans BS26 whole genome sequencing.</title>
        <authorList>
            <person name="Im W.T."/>
            <person name="Siddiqi M.Z."/>
        </authorList>
    </citation>
    <scope>NUCLEOTIDE SEQUENCE [LARGE SCALE GENOMIC DNA]</scope>
    <source>
        <strain evidence="1 2">BS26</strain>
    </source>
</reference>
<evidence type="ECO:0000313" key="1">
    <source>
        <dbReference type="EMBL" id="ANH83954.1"/>
    </source>
</evidence>
<keyword evidence="2" id="KW-1185">Reference proteome</keyword>
<accession>A0A1A9IBL1</accession>
<dbReference type="STRING" id="1176587.A8C56_14510"/>
<dbReference type="Pfam" id="PF20329">
    <property type="entry name" value="DUF6624"/>
    <property type="match status" value="1"/>
</dbReference>
<dbReference type="InterPro" id="IPR046732">
    <property type="entry name" value="DUF6624"/>
</dbReference>
<dbReference type="AlphaFoldDB" id="A0A1A9IBL1"/>
<dbReference type="KEGG" id="nia:A8C56_14510"/>
<protein>
    <submittedName>
        <fullName evidence="1">Uncharacterized protein</fullName>
    </submittedName>
</protein>
<gene>
    <name evidence="1" type="ORF">A8C56_14510</name>
</gene>
<name>A0A1A9IBL1_9BACT</name>
<dbReference type="RefSeq" id="WP_067762071.1">
    <property type="nucleotide sequence ID" value="NZ_CP015772.1"/>
</dbReference>
<dbReference type="Proteomes" id="UP000077667">
    <property type="component" value="Chromosome"/>
</dbReference>
<sequence>MKGILIFAALVLSGMISSGQTVIHQSLKNKLDTILIMDQGIREYIVGNPTETRKDTISKLLKIPRDSLDRNGWGIMNSIDKMNLAKVEKIIAHYGYPGKSLVGEPTNTAVFFVIQHSDKIPFYLPLIKKAAETKELPFRYYAMMLDRKLAGEGKEQVYGTQVFSQQITDPGTGEKKMFDYVVPVRDPKNVNKRRKDAGFDSTIEENALRLGVTYKPYTYDEIYKITGQKK</sequence>